<dbReference type="Proteomes" id="UP001597285">
    <property type="component" value="Unassembled WGS sequence"/>
</dbReference>
<dbReference type="EMBL" id="JBHUFF010000017">
    <property type="protein sequence ID" value="MFD1800129.1"/>
    <property type="molecule type" value="Genomic_DNA"/>
</dbReference>
<comment type="caution">
    <text evidence="1">The sequence shown here is derived from an EMBL/GenBank/DDBJ whole genome shotgun (WGS) entry which is preliminary data.</text>
</comment>
<protein>
    <recommendedName>
        <fullName evidence="3">YtxH domain-containing protein</fullName>
    </recommendedName>
</protein>
<evidence type="ECO:0000313" key="2">
    <source>
        <dbReference type="Proteomes" id="UP001597285"/>
    </source>
</evidence>
<dbReference type="RefSeq" id="WP_058919694.1">
    <property type="nucleotide sequence ID" value="NZ_JBHSQC010000023.1"/>
</dbReference>
<organism evidence="1 2">
    <name type="scientific">Carnobacterium antarcticum</name>
    <dbReference type="NCBI Taxonomy" id="2126436"/>
    <lineage>
        <taxon>Bacteria</taxon>
        <taxon>Bacillati</taxon>
        <taxon>Bacillota</taxon>
        <taxon>Bacilli</taxon>
        <taxon>Lactobacillales</taxon>
        <taxon>Carnobacteriaceae</taxon>
        <taxon>Carnobacterium</taxon>
    </lineage>
</organism>
<proteinExistence type="predicted"/>
<evidence type="ECO:0000313" key="1">
    <source>
        <dbReference type="EMBL" id="MFD1800129.1"/>
    </source>
</evidence>
<keyword evidence="2" id="KW-1185">Reference proteome</keyword>
<name>A0ABW4NNX4_9LACT</name>
<sequence>MKNSTRNLLIGLGTTVAVGAFILSSSDKTMAKLEACINRKKAKTFVKDKLKGNEKALDVVEKLSDDEITNLLKVVDKVTDLKGQVGTYSNHLKDATSEFKDMLMDKKDMLADKKDMVVDKTEDVAGDIKDKIKK</sequence>
<gene>
    <name evidence="1" type="ORF">ACFSBK_09750</name>
</gene>
<reference evidence="2" key="1">
    <citation type="journal article" date="2019" name="Int. J. Syst. Evol. Microbiol.">
        <title>The Global Catalogue of Microorganisms (GCM) 10K type strain sequencing project: providing services to taxonomists for standard genome sequencing and annotation.</title>
        <authorList>
            <consortium name="The Broad Institute Genomics Platform"/>
            <consortium name="The Broad Institute Genome Sequencing Center for Infectious Disease"/>
            <person name="Wu L."/>
            <person name="Ma J."/>
        </authorList>
    </citation>
    <scope>NUCLEOTIDE SEQUENCE [LARGE SCALE GENOMIC DNA]</scope>
    <source>
        <strain evidence="2">KCTC 42143</strain>
    </source>
</reference>
<accession>A0ABW4NNX4</accession>
<evidence type="ECO:0008006" key="3">
    <source>
        <dbReference type="Google" id="ProtNLM"/>
    </source>
</evidence>